<feature type="non-terminal residue" evidence="1">
    <location>
        <position position="1"/>
    </location>
</feature>
<reference evidence="1" key="1">
    <citation type="journal article" date="2023" name="IScience">
        <title>Live-bearing cockroach genome reveals convergent evolutionary mechanisms linked to viviparity in insects and beyond.</title>
        <authorList>
            <person name="Fouks B."/>
            <person name="Harrison M.C."/>
            <person name="Mikhailova A.A."/>
            <person name="Marchal E."/>
            <person name="English S."/>
            <person name="Carruthers M."/>
            <person name="Jennings E.C."/>
            <person name="Chiamaka E.L."/>
            <person name="Frigard R.A."/>
            <person name="Pippel M."/>
            <person name="Attardo G.M."/>
            <person name="Benoit J.B."/>
            <person name="Bornberg-Bauer E."/>
            <person name="Tobe S.S."/>
        </authorList>
    </citation>
    <scope>NUCLEOTIDE SEQUENCE</scope>
    <source>
        <strain evidence="1">Stay&amp;Tobe</strain>
    </source>
</reference>
<feature type="non-terminal residue" evidence="1">
    <location>
        <position position="118"/>
    </location>
</feature>
<dbReference type="AlphaFoldDB" id="A0AAD8AMB1"/>
<dbReference type="EMBL" id="JASPKZ010000004">
    <property type="protein sequence ID" value="KAJ9601744.1"/>
    <property type="molecule type" value="Genomic_DNA"/>
</dbReference>
<protein>
    <submittedName>
        <fullName evidence="1">Uncharacterized protein</fullName>
    </submittedName>
</protein>
<keyword evidence="2" id="KW-1185">Reference proteome</keyword>
<name>A0AAD8AMB1_DIPPU</name>
<accession>A0AAD8AMB1</accession>
<organism evidence="1 2">
    <name type="scientific">Diploptera punctata</name>
    <name type="common">Pacific beetle cockroach</name>
    <dbReference type="NCBI Taxonomy" id="6984"/>
    <lineage>
        <taxon>Eukaryota</taxon>
        <taxon>Metazoa</taxon>
        <taxon>Ecdysozoa</taxon>
        <taxon>Arthropoda</taxon>
        <taxon>Hexapoda</taxon>
        <taxon>Insecta</taxon>
        <taxon>Pterygota</taxon>
        <taxon>Neoptera</taxon>
        <taxon>Polyneoptera</taxon>
        <taxon>Dictyoptera</taxon>
        <taxon>Blattodea</taxon>
        <taxon>Blaberoidea</taxon>
        <taxon>Blaberidae</taxon>
        <taxon>Diplopterinae</taxon>
        <taxon>Diploptera</taxon>
    </lineage>
</organism>
<comment type="caution">
    <text evidence="1">The sequence shown here is derived from an EMBL/GenBank/DDBJ whole genome shotgun (WGS) entry which is preliminary data.</text>
</comment>
<proteinExistence type="predicted"/>
<evidence type="ECO:0000313" key="2">
    <source>
        <dbReference type="Proteomes" id="UP001233999"/>
    </source>
</evidence>
<reference evidence="1" key="2">
    <citation type="submission" date="2023-05" db="EMBL/GenBank/DDBJ databases">
        <authorList>
            <person name="Fouks B."/>
        </authorList>
    </citation>
    <scope>NUCLEOTIDE SEQUENCE</scope>
    <source>
        <strain evidence="1">Stay&amp;Tobe</strain>
        <tissue evidence="1">Testes</tissue>
    </source>
</reference>
<sequence length="118" mass="13285">SKFKRNGVYSKFFLTLQDCSSREILTVDPGPCGGPLYNNGRTRTAGGFEPARRGVEGFNFHQNESPEYNANGSPPCLGVRCQAGNLALEKSITATCFKDKCRYWFKRYLNLHNNKLEI</sequence>
<gene>
    <name evidence="1" type="ORF">L9F63_000135</name>
</gene>
<evidence type="ECO:0000313" key="1">
    <source>
        <dbReference type="EMBL" id="KAJ9601744.1"/>
    </source>
</evidence>
<dbReference type="Proteomes" id="UP001233999">
    <property type="component" value="Unassembled WGS sequence"/>
</dbReference>